<keyword evidence="2 5" id="KW-0812">Transmembrane</keyword>
<reference evidence="8" key="1">
    <citation type="journal article" date="2019" name="Int. J. Syst. Evol. Microbiol.">
        <title>The Global Catalogue of Microorganisms (GCM) 10K type strain sequencing project: providing services to taxonomists for standard genome sequencing and annotation.</title>
        <authorList>
            <consortium name="The Broad Institute Genomics Platform"/>
            <consortium name="The Broad Institute Genome Sequencing Center for Infectious Disease"/>
            <person name="Wu L."/>
            <person name="Ma J."/>
        </authorList>
    </citation>
    <scope>NUCLEOTIDE SEQUENCE [LARGE SCALE GENOMIC DNA]</scope>
    <source>
        <strain evidence="8">CCUG 55074</strain>
    </source>
</reference>
<feature type="transmembrane region" description="Helical" evidence="5">
    <location>
        <begin position="210"/>
        <end position="225"/>
    </location>
</feature>
<evidence type="ECO:0000256" key="1">
    <source>
        <dbReference type="ARBA" id="ARBA00004141"/>
    </source>
</evidence>
<dbReference type="Proteomes" id="UP001597216">
    <property type="component" value="Unassembled WGS sequence"/>
</dbReference>
<keyword evidence="3 5" id="KW-1133">Transmembrane helix</keyword>
<evidence type="ECO:0000259" key="6">
    <source>
        <dbReference type="Pfam" id="PF04932"/>
    </source>
</evidence>
<feature type="transmembrane region" description="Helical" evidence="5">
    <location>
        <begin position="140"/>
        <end position="165"/>
    </location>
</feature>
<feature type="transmembrane region" description="Helical" evidence="5">
    <location>
        <begin position="254"/>
        <end position="275"/>
    </location>
</feature>
<feature type="transmembrane region" description="Helical" evidence="5">
    <location>
        <begin position="67"/>
        <end position="86"/>
    </location>
</feature>
<evidence type="ECO:0000313" key="8">
    <source>
        <dbReference type="Proteomes" id="UP001597216"/>
    </source>
</evidence>
<sequence>MTYQAWTTPTAPPLAPQVLHDHITAWRMAVFGAAILVVLVFSQAWVFPLLGDAGNPAMDVVVRNLYFPAYGLVLFLAALTPLSVTLAAIRQPFLITLMLIVGLSITWSIAPDMTMRRVIAIYATTLGGIVLGARYRWAELAEVLGTAFAILGVIAFIVPLAVPSIGVMHELFPGAWRGVWPEKNAMGGIMALSFAILSGAAMLNPQRAKIWWGFAALSVVLILMSTSKTSLVSVMLGFGVLIFVTLVRRSPAVGVATVWLAVLGVGAVAFVAIFASDLVFKALGKDATLTGRTEVWTAALRLIEQRPWTGYGYAAIWDDEDRWAPLAKIVKEAGWRPHHPHNTWIETWLGLGVFGLASWGFCFLQTLTLALIAAFRNPGAYLALPFLVIYGLQSLTETVAVTYNDFRWVIFVAIAIKLVWPDREVRTPPGVI</sequence>
<feature type="transmembrane region" description="Helical" evidence="5">
    <location>
        <begin position="93"/>
        <end position="110"/>
    </location>
</feature>
<feature type="transmembrane region" description="Helical" evidence="5">
    <location>
        <begin position="185"/>
        <end position="203"/>
    </location>
</feature>
<name>A0ABW3T664_9CAUL</name>
<feature type="transmembrane region" description="Helical" evidence="5">
    <location>
        <begin position="231"/>
        <end position="247"/>
    </location>
</feature>
<feature type="transmembrane region" description="Helical" evidence="5">
    <location>
        <begin position="379"/>
        <end position="395"/>
    </location>
</feature>
<organism evidence="7 8">
    <name type="scientific">Phenylobacterium conjunctum</name>
    <dbReference type="NCBI Taxonomy" id="1298959"/>
    <lineage>
        <taxon>Bacteria</taxon>
        <taxon>Pseudomonadati</taxon>
        <taxon>Pseudomonadota</taxon>
        <taxon>Alphaproteobacteria</taxon>
        <taxon>Caulobacterales</taxon>
        <taxon>Caulobacteraceae</taxon>
        <taxon>Phenylobacterium</taxon>
    </lineage>
</organism>
<protein>
    <submittedName>
        <fullName evidence="7">O-antigen ligase family protein</fullName>
    </submittedName>
</protein>
<dbReference type="Pfam" id="PF04932">
    <property type="entry name" value="Wzy_C"/>
    <property type="match status" value="1"/>
</dbReference>
<dbReference type="PANTHER" id="PTHR37422">
    <property type="entry name" value="TEICHURONIC ACID BIOSYNTHESIS PROTEIN TUAE"/>
    <property type="match status" value="1"/>
</dbReference>
<comment type="caution">
    <text evidence="7">The sequence shown here is derived from an EMBL/GenBank/DDBJ whole genome shotgun (WGS) entry which is preliminary data.</text>
</comment>
<feature type="transmembrane region" description="Helical" evidence="5">
    <location>
        <begin position="348"/>
        <end position="372"/>
    </location>
</feature>
<dbReference type="GO" id="GO:0016874">
    <property type="term" value="F:ligase activity"/>
    <property type="evidence" value="ECO:0007669"/>
    <property type="project" value="UniProtKB-KW"/>
</dbReference>
<keyword evidence="7" id="KW-0436">Ligase</keyword>
<dbReference type="RefSeq" id="WP_377353877.1">
    <property type="nucleotide sequence ID" value="NZ_JBHTLQ010000028.1"/>
</dbReference>
<feature type="domain" description="O-antigen ligase-related" evidence="6">
    <location>
        <begin position="214"/>
        <end position="359"/>
    </location>
</feature>
<evidence type="ECO:0000313" key="7">
    <source>
        <dbReference type="EMBL" id="MFD1191502.1"/>
    </source>
</evidence>
<gene>
    <name evidence="7" type="ORF">ACFQ27_13005</name>
</gene>
<comment type="subcellular location">
    <subcellularLocation>
        <location evidence="1">Membrane</location>
        <topology evidence="1">Multi-pass membrane protein</topology>
    </subcellularLocation>
</comment>
<keyword evidence="8" id="KW-1185">Reference proteome</keyword>
<proteinExistence type="predicted"/>
<feature type="transmembrane region" description="Helical" evidence="5">
    <location>
        <begin position="28"/>
        <end position="47"/>
    </location>
</feature>
<evidence type="ECO:0000256" key="3">
    <source>
        <dbReference type="ARBA" id="ARBA00022989"/>
    </source>
</evidence>
<dbReference type="EMBL" id="JBHTLQ010000028">
    <property type="protein sequence ID" value="MFD1191502.1"/>
    <property type="molecule type" value="Genomic_DNA"/>
</dbReference>
<keyword evidence="4 5" id="KW-0472">Membrane</keyword>
<evidence type="ECO:0000256" key="5">
    <source>
        <dbReference type="SAM" id="Phobius"/>
    </source>
</evidence>
<evidence type="ECO:0000256" key="2">
    <source>
        <dbReference type="ARBA" id="ARBA00022692"/>
    </source>
</evidence>
<dbReference type="InterPro" id="IPR051533">
    <property type="entry name" value="WaaL-like"/>
</dbReference>
<dbReference type="InterPro" id="IPR007016">
    <property type="entry name" value="O-antigen_ligase-rel_domated"/>
</dbReference>
<feature type="transmembrane region" description="Helical" evidence="5">
    <location>
        <begin position="116"/>
        <end position="133"/>
    </location>
</feature>
<accession>A0ABW3T664</accession>
<dbReference type="PANTHER" id="PTHR37422:SF17">
    <property type="entry name" value="O-ANTIGEN LIGASE"/>
    <property type="match status" value="1"/>
</dbReference>
<evidence type="ECO:0000256" key="4">
    <source>
        <dbReference type="ARBA" id="ARBA00023136"/>
    </source>
</evidence>